<proteinExistence type="predicted"/>
<dbReference type="PRINTS" id="PR00320">
    <property type="entry name" value="GPROTEINBRPT"/>
</dbReference>
<dbReference type="AlphaFoldDB" id="X6NK05"/>
<evidence type="ECO:0000313" key="5">
    <source>
        <dbReference type="Proteomes" id="UP000023152"/>
    </source>
</evidence>
<feature type="repeat" description="WD" evidence="3">
    <location>
        <begin position="297"/>
        <end position="331"/>
    </location>
</feature>
<keyword evidence="2" id="KW-0677">Repeat</keyword>
<dbReference type="InterPro" id="IPR020472">
    <property type="entry name" value="WD40_PAC1"/>
</dbReference>
<feature type="repeat" description="WD" evidence="3">
    <location>
        <begin position="206"/>
        <end position="247"/>
    </location>
</feature>
<comment type="caution">
    <text evidence="4">The sequence shown here is derived from an EMBL/GenBank/DDBJ whole genome shotgun (WGS) entry which is preliminary data.</text>
</comment>
<feature type="repeat" description="WD" evidence="3">
    <location>
        <begin position="164"/>
        <end position="197"/>
    </location>
</feature>
<name>X6NK05_RETFI</name>
<dbReference type="InterPro" id="IPR015943">
    <property type="entry name" value="WD40/YVTN_repeat-like_dom_sf"/>
</dbReference>
<protein>
    <submittedName>
        <fullName evidence="4">WD-40 repeat-containing protein</fullName>
    </submittedName>
</protein>
<dbReference type="PROSITE" id="PS50294">
    <property type="entry name" value="WD_REPEATS_REGION"/>
    <property type="match status" value="6"/>
</dbReference>
<dbReference type="SMART" id="SM00320">
    <property type="entry name" value="WD40"/>
    <property type="match status" value="7"/>
</dbReference>
<dbReference type="PROSITE" id="PS50082">
    <property type="entry name" value="WD_REPEATS_2"/>
    <property type="match status" value="6"/>
</dbReference>
<dbReference type="InterPro" id="IPR019775">
    <property type="entry name" value="WD40_repeat_CS"/>
</dbReference>
<evidence type="ECO:0000256" key="1">
    <source>
        <dbReference type="ARBA" id="ARBA00022574"/>
    </source>
</evidence>
<reference evidence="4 5" key="1">
    <citation type="journal article" date="2013" name="Curr. Biol.">
        <title>The Genome of the Foraminiferan Reticulomyxa filosa.</title>
        <authorList>
            <person name="Glockner G."/>
            <person name="Hulsmann N."/>
            <person name="Schleicher M."/>
            <person name="Noegel A.A."/>
            <person name="Eichinger L."/>
            <person name="Gallinger C."/>
            <person name="Pawlowski J."/>
            <person name="Sierra R."/>
            <person name="Euteneuer U."/>
            <person name="Pillet L."/>
            <person name="Moustafa A."/>
            <person name="Platzer M."/>
            <person name="Groth M."/>
            <person name="Szafranski K."/>
            <person name="Schliwa M."/>
        </authorList>
    </citation>
    <scope>NUCLEOTIDE SEQUENCE [LARGE SCALE GENOMIC DNA]</scope>
</reference>
<feature type="repeat" description="WD" evidence="3">
    <location>
        <begin position="332"/>
        <end position="364"/>
    </location>
</feature>
<dbReference type="EMBL" id="ASPP01008338">
    <property type="protein sequence ID" value="ETO25692.1"/>
    <property type="molecule type" value="Genomic_DNA"/>
</dbReference>
<feature type="repeat" description="WD" evidence="3">
    <location>
        <begin position="82"/>
        <end position="123"/>
    </location>
</feature>
<sequence length="364" mass="41136">MNMGQIKKKAITGKIEEINSKKNNQSYFYSKCTYKNTDDIQMNFCLNYWIRKDQIGFGWISDLNKLIAQYLRAGYFKILNVFTGHLAEVNSVKFSPDGKKIISSSHDSTIRIWDVSSGQVIQKIDTYPYRPIDAQFSPKYKIIASAAGTKIMLYTISGEFLRKMEGHHDNITRIQFSPDGEKIVSSSIDKTVRLWDVYTGLQKACMYGHLRKVNDAKFSPDGQTIVSSSTDNAIIIWNKESGAKLRKLEGHLSSVRAAKFSPDGFFIASCSNDKTIRIWNAQTGETTATWRISTKFIKDLQYSPDCKMIVSACYDKVIRLWDLKTNCQLQSLIGHDNCITGLDFSPDGNRIASSSLDGTIILWG</sequence>
<dbReference type="InterPro" id="IPR036322">
    <property type="entry name" value="WD40_repeat_dom_sf"/>
</dbReference>
<evidence type="ECO:0000256" key="2">
    <source>
        <dbReference type="ARBA" id="ARBA00022737"/>
    </source>
</evidence>
<evidence type="ECO:0000313" key="4">
    <source>
        <dbReference type="EMBL" id="ETO25692.1"/>
    </source>
</evidence>
<keyword evidence="1 3" id="KW-0853">WD repeat</keyword>
<evidence type="ECO:0000256" key="3">
    <source>
        <dbReference type="PROSITE-ProRule" id="PRU00221"/>
    </source>
</evidence>
<dbReference type="Pfam" id="PF00400">
    <property type="entry name" value="WD40"/>
    <property type="match status" value="6"/>
</dbReference>
<gene>
    <name evidence="4" type="ORF">RFI_11444</name>
</gene>
<dbReference type="SUPFAM" id="SSF50978">
    <property type="entry name" value="WD40 repeat-like"/>
    <property type="match status" value="1"/>
</dbReference>
<dbReference type="InterPro" id="IPR001680">
    <property type="entry name" value="WD40_rpt"/>
</dbReference>
<dbReference type="PANTHER" id="PTHR19879">
    <property type="entry name" value="TRANSCRIPTION INITIATION FACTOR TFIID"/>
    <property type="match status" value="1"/>
</dbReference>
<dbReference type="Gene3D" id="2.130.10.10">
    <property type="entry name" value="YVTN repeat-like/Quinoprotein amine dehydrogenase"/>
    <property type="match status" value="2"/>
</dbReference>
<feature type="repeat" description="WD" evidence="3">
    <location>
        <begin position="248"/>
        <end position="289"/>
    </location>
</feature>
<accession>X6NK05</accession>
<dbReference type="PANTHER" id="PTHR19879:SF9">
    <property type="entry name" value="TRANSCRIPTION INITIATION FACTOR TFIID SUBUNIT 5"/>
    <property type="match status" value="1"/>
</dbReference>
<dbReference type="Proteomes" id="UP000023152">
    <property type="component" value="Unassembled WGS sequence"/>
</dbReference>
<dbReference type="OrthoDB" id="1741719at2759"/>
<dbReference type="PROSITE" id="PS00678">
    <property type="entry name" value="WD_REPEATS_1"/>
    <property type="match status" value="4"/>
</dbReference>
<keyword evidence="5" id="KW-1185">Reference proteome</keyword>
<dbReference type="CDD" id="cd00200">
    <property type="entry name" value="WD40"/>
    <property type="match status" value="1"/>
</dbReference>
<organism evidence="4 5">
    <name type="scientific">Reticulomyxa filosa</name>
    <dbReference type="NCBI Taxonomy" id="46433"/>
    <lineage>
        <taxon>Eukaryota</taxon>
        <taxon>Sar</taxon>
        <taxon>Rhizaria</taxon>
        <taxon>Retaria</taxon>
        <taxon>Foraminifera</taxon>
        <taxon>Monothalamids</taxon>
        <taxon>Reticulomyxidae</taxon>
        <taxon>Reticulomyxa</taxon>
    </lineage>
</organism>